<dbReference type="EMBL" id="KZ454830">
    <property type="protein sequence ID" value="PKA45743.1"/>
    <property type="molecule type" value="Genomic_DNA"/>
</dbReference>
<protein>
    <submittedName>
        <fullName evidence="9">RNA polymerase II transcriptional coactivator KELP</fullName>
    </submittedName>
</protein>
<organism evidence="9 10">
    <name type="scientific">Apostasia shenzhenica</name>
    <dbReference type="NCBI Taxonomy" id="1088818"/>
    <lineage>
        <taxon>Eukaryota</taxon>
        <taxon>Viridiplantae</taxon>
        <taxon>Streptophyta</taxon>
        <taxon>Embryophyta</taxon>
        <taxon>Tracheophyta</taxon>
        <taxon>Spermatophyta</taxon>
        <taxon>Magnoliopsida</taxon>
        <taxon>Liliopsida</taxon>
        <taxon>Asparagales</taxon>
        <taxon>Orchidaceae</taxon>
        <taxon>Apostasioideae</taxon>
        <taxon>Apostasia</taxon>
    </lineage>
</organism>
<evidence type="ECO:0000256" key="7">
    <source>
        <dbReference type="SAM" id="MobiDB-lite"/>
    </source>
</evidence>
<evidence type="ECO:0000256" key="4">
    <source>
        <dbReference type="ARBA" id="ARBA00023125"/>
    </source>
</evidence>
<dbReference type="OrthoDB" id="2505440at2759"/>
<dbReference type="InterPro" id="IPR003173">
    <property type="entry name" value="PC4_C"/>
</dbReference>
<evidence type="ECO:0000256" key="1">
    <source>
        <dbReference type="ARBA" id="ARBA00004123"/>
    </source>
</evidence>
<dbReference type="Gene3D" id="2.30.31.10">
    <property type="entry name" value="Transcriptional Coactivator Pc4, Chain A"/>
    <property type="match status" value="1"/>
</dbReference>
<evidence type="ECO:0000259" key="8">
    <source>
        <dbReference type="PROSITE" id="PS51998"/>
    </source>
</evidence>
<comment type="subcellular location">
    <subcellularLocation>
        <location evidence="1">Nucleus</location>
    </subcellularLocation>
</comment>
<keyword evidence="10" id="KW-1185">Reference proteome</keyword>
<dbReference type="GO" id="GO:0003713">
    <property type="term" value="F:transcription coactivator activity"/>
    <property type="evidence" value="ECO:0007669"/>
    <property type="project" value="InterPro"/>
</dbReference>
<keyword evidence="4" id="KW-0238">DNA-binding</keyword>
<dbReference type="InterPro" id="IPR045125">
    <property type="entry name" value="Sub1/Tcp4-like"/>
</dbReference>
<comment type="similarity">
    <text evidence="2">Belongs to the transcriptional coactivator PC4 family.</text>
</comment>
<gene>
    <name evidence="9" type="primary">KELP</name>
    <name evidence="9" type="ORF">AXF42_Ash011084</name>
</gene>
<keyword evidence="6" id="KW-0539">Nucleus</keyword>
<feature type="domain" description="DEK-C" evidence="8">
    <location>
        <begin position="48"/>
        <end position="105"/>
    </location>
</feature>
<evidence type="ECO:0000256" key="6">
    <source>
        <dbReference type="ARBA" id="ARBA00023242"/>
    </source>
</evidence>
<dbReference type="GO" id="GO:0003677">
    <property type="term" value="F:DNA binding"/>
    <property type="evidence" value="ECO:0007669"/>
    <property type="project" value="UniProtKB-KW"/>
</dbReference>
<feature type="compositionally biased region" description="Acidic residues" evidence="7">
    <location>
        <begin position="133"/>
        <end position="143"/>
    </location>
</feature>
<dbReference type="PANTHER" id="PTHR13215">
    <property type="entry name" value="RNA POLYMERASE II TRANSCRIPTIONAL COACTIVATOR"/>
    <property type="match status" value="1"/>
</dbReference>
<dbReference type="Pfam" id="PF02229">
    <property type="entry name" value="PC4"/>
    <property type="match status" value="1"/>
</dbReference>
<dbReference type="GO" id="GO:0060261">
    <property type="term" value="P:positive regulation of transcription initiation by RNA polymerase II"/>
    <property type="evidence" value="ECO:0007669"/>
    <property type="project" value="InterPro"/>
</dbReference>
<name>A0A2H9ZR20_9ASPA</name>
<dbReference type="InterPro" id="IPR014876">
    <property type="entry name" value="DEK_C"/>
</dbReference>
<evidence type="ECO:0000313" key="9">
    <source>
        <dbReference type="EMBL" id="PKA45743.1"/>
    </source>
</evidence>
<reference evidence="9 10" key="1">
    <citation type="journal article" date="2017" name="Nature">
        <title>The Apostasia genome and the evolution of orchids.</title>
        <authorList>
            <person name="Zhang G.Q."/>
            <person name="Liu K.W."/>
            <person name="Li Z."/>
            <person name="Lohaus R."/>
            <person name="Hsiao Y.Y."/>
            <person name="Niu S.C."/>
            <person name="Wang J.Y."/>
            <person name="Lin Y.C."/>
            <person name="Xu Q."/>
            <person name="Chen L.J."/>
            <person name="Yoshida K."/>
            <person name="Fujiwara S."/>
            <person name="Wang Z.W."/>
            <person name="Zhang Y.Q."/>
            <person name="Mitsuda N."/>
            <person name="Wang M."/>
            <person name="Liu G.H."/>
            <person name="Pecoraro L."/>
            <person name="Huang H.X."/>
            <person name="Xiao X.J."/>
            <person name="Lin M."/>
            <person name="Wu X.Y."/>
            <person name="Wu W.L."/>
            <person name="Chen Y.Y."/>
            <person name="Chang S.B."/>
            <person name="Sakamoto S."/>
            <person name="Ohme-Takagi M."/>
            <person name="Yagi M."/>
            <person name="Zeng S.J."/>
            <person name="Shen C.Y."/>
            <person name="Yeh C.M."/>
            <person name="Luo Y.B."/>
            <person name="Tsai W.C."/>
            <person name="Van de Peer Y."/>
            <person name="Liu Z.J."/>
        </authorList>
    </citation>
    <scope>NUCLEOTIDE SEQUENCE [LARGE SCALE GENOMIC DNA]</scope>
    <source>
        <strain evidence="10">cv. Shenzhen</strain>
        <tissue evidence="9">Stem</tissue>
    </source>
</reference>
<sequence length="260" mass="29346">MINSIFGDLQSMLITFNGYRSQGYRSRLSRISGRRNSFSSSADRGMDDETRRRIEEAVLGILRSADMDEMTEYKVRTLAAERLSLDLSRPDLKRFIRGVVESFLLSRKDDIAGVVAGGQQGEQQLLEEAATTAEEEVGEEEDDSDRREGEKEYDDEGNLIVCRLSNKRKVTVQDFRGKTLVSIREYFEKDGRQLPTSKGSYCCFDLCPDLKLLCLELLNCHDALEMDEDVGISLTVEQWEAFAKAAPAVDEAIKKLLSSD</sequence>
<evidence type="ECO:0000256" key="5">
    <source>
        <dbReference type="ARBA" id="ARBA00023163"/>
    </source>
</evidence>
<dbReference type="Proteomes" id="UP000236161">
    <property type="component" value="Unassembled WGS sequence"/>
</dbReference>
<proteinExistence type="inferred from homology"/>
<dbReference type="GO" id="GO:0005634">
    <property type="term" value="C:nucleus"/>
    <property type="evidence" value="ECO:0007669"/>
    <property type="project" value="UniProtKB-SubCell"/>
</dbReference>
<evidence type="ECO:0000256" key="2">
    <source>
        <dbReference type="ARBA" id="ARBA00009001"/>
    </source>
</evidence>
<feature type="region of interest" description="Disordered" evidence="7">
    <location>
        <begin position="128"/>
        <end position="153"/>
    </location>
</feature>
<dbReference type="InterPro" id="IPR009044">
    <property type="entry name" value="ssDNA-bd_transcriptional_reg"/>
</dbReference>
<accession>A0A2H9ZR20</accession>
<evidence type="ECO:0000313" key="10">
    <source>
        <dbReference type="Proteomes" id="UP000236161"/>
    </source>
</evidence>
<dbReference type="STRING" id="1088818.A0A2H9ZR20"/>
<dbReference type="SUPFAM" id="SSF54447">
    <property type="entry name" value="ssDNA-binding transcriptional regulator domain"/>
    <property type="match status" value="1"/>
</dbReference>
<dbReference type="AlphaFoldDB" id="A0A2H9ZR20"/>
<evidence type="ECO:0000256" key="3">
    <source>
        <dbReference type="ARBA" id="ARBA00023015"/>
    </source>
</evidence>
<dbReference type="Pfam" id="PF08766">
    <property type="entry name" value="DEK_C"/>
    <property type="match status" value="1"/>
</dbReference>
<keyword evidence="5" id="KW-0804">Transcription</keyword>
<dbReference type="PROSITE" id="PS51998">
    <property type="entry name" value="DEK_C"/>
    <property type="match status" value="1"/>
</dbReference>
<keyword evidence="3" id="KW-0805">Transcription regulation</keyword>